<evidence type="ECO:0000313" key="3">
    <source>
        <dbReference type="Proteomes" id="UP001372834"/>
    </source>
</evidence>
<organism evidence="2 3">
    <name type="scientific">Polyplax serrata</name>
    <name type="common">Common mouse louse</name>
    <dbReference type="NCBI Taxonomy" id="468196"/>
    <lineage>
        <taxon>Eukaryota</taxon>
        <taxon>Metazoa</taxon>
        <taxon>Ecdysozoa</taxon>
        <taxon>Arthropoda</taxon>
        <taxon>Hexapoda</taxon>
        <taxon>Insecta</taxon>
        <taxon>Pterygota</taxon>
        <taxon>Neoptera</taxon>
        <taxon>Paraneoptera</taxon>
        <taxon>Psocodea</taxon>
        <taxon>Troctomorpha</taxon>
        <taxon>Phthiraptera</taxon>
        <taxon>Anoplura</taxon>
        <taxon>Polyplacidae</taxon>
        <taxon>Polyplax</taxon>
    </lineage>
</organism>
<evidence type="ECO:0000313" key="2">
    <source>
        <dbReference type="EMBL" id="KAK6636257.1"/>
    </source>
</evidence>
<accession>A0AAN8PK08</accession>
<comment type="caution">
    <text evidence="2">The sequence shown here is derived from an EMBL/GenBank/DDBJ whole genome shotgun (WGS) entry which is preliminary data.</text>
</comment>
<feature type="region of interest" description="Disordered" evidence="1">
    <location>
        <begin position="92"/>
        <end position="120"/>
    </location>
</feature>
<feature type="region of interest" description="Disordered" evidence="1">
    <location>
        <begin position="1"/>
        <end position="73"/>
    </location>
</feature>
<proteinExistence type="predicted"/>
<sequence>MSREGEKLRRDERKRIKKKIRYHSYDGSGGREQNTRHSRPPSIVSQSYGRIPTWKNKNKKREKIGQCGGGCGEGVQQNEIRVLNLVEIPRRIFPRESRKGQQQQQQRQQKPRKERARGQS</sequence>
<evidence type="ECO:0000256" key="1">
    <source>
        <dbReference type="SAM" id="MobiDB-lite"/>
    </source>
</evidence>
<protein>
    <submittedName>
        <fullName evidence="2">Uncharacterized protein</fullName>
    </submittedName>
</protein>
<feature type="compositionally biased region" description="Basic residues" evidence="1">
    <location>
        <begin position="109"/>
        <end position="120"/>
    </location>
</feature>
<dbReference type="EMBL" id="JAWJWE010000004">
    <property type="protein sequence ID" value="KAK6636257.1"/>
    <property type="molecule type" value="Genomic_DNA"/>
</dbReference>
<feature type="compositionally biased region" description="Basic and acidic residues" evidence="1">
    <location>
        <begin position="1"/>
        <end position="14"/>
    </location>
</feature>
<dbReference type="Proteomes" id="UP001372834">
    <property type="component" value="Unassembled WGS sequence"/>
</dbReference>
<gene>
    <name evidence="2" type="ORF">RUM43_009916</name>
</gene>
<reference evidence="2 3" key="1">
    <citation type="submission" date="2023-10" db="EMBL/GenBank/DDBJ databases">
        <title>Genomes of two closely related lineages of the louse Polyplax serrata with different host specificities.</title>
        <authorList>
            <person name="Martinu J."/>
            <person name="Tarabai H."/>
            <person name="Stefka J."/>
            <person name="Hypsa V."/>
        </authorList>
    </citation>
    <scope>NUCLEOTIDE SEQUENCE [LARGE SCALE GENOMIC DNA]</scope>
    <source>
        <strain evidence="2">HR10_N</strain>
    </source>
</reference>
<dbReference type="AlphaFoldDB" id="A0AAN8PK08"/>
<name>A0AAN8PK08_POLSC</name>